<keyword evidence="5" id="KW-1185">Reference proteome</keyword>
<name>A0ABP1R8Z6_9HEXA</name>
<feature type="coiled-coil region" evidence="1">
    <location>
        <begin position="450"/>
        <end position="477"/>
    </location>
</feature>
<feature type="compositionally biased region" description="Basic and acidic residues" evidence="2">
    <location>
        <begin position="635"/>
        <end position="679"/>
    </location>
</feature>
<feature type="compositionally biased region" description="Basic and acidic residues" evidence="2">
    <location>
        <begin position="289"/>
        <end position="318"/>
    </location>
</feature>
<organism evidence="4 5">
    <name type="scientific">Orchesella dallaii</name>
    <dbReference type="NCBI Taxonomy" id="48710"/>
    <lineage>
        <taxon>Eukaryota</taxon>
        <taxon>Metazoa</taxon>
        <taxon>Ecdysozoa</taxon>
        <taxon>Arthropoda</taxon>
        <taxon>Hexapoda</taxon>
        <taxon>Collembola</taxon>
        <taxon>Entomobryomorpha</taxon>
        <taxon>Entomobryoidea</taxon>
        <taxon>Orchesellidae</taxon>
        <taxon>Orchesellinae</taxon>
        <taxon>Orchesella</taxon>
    </lineage>
</organism>
<feature type="compositionally biased region" description="Low complexity" evidence="2">
    <location>
        <begin position="62"/>
        <end position="74"/>
    </location>
</feature>
<feature type="compositionally biased region" description="Acidic residues" evidence="2">
    <location>
        <begin position="748"/>
        <end position="758"/>
    </location>
</feature>
<dbReference type="EMBL" id="CAXLJM020000066">
    <property type="protein sequence ID" value="CAL8121796.1"/>
    <property type="molecule type" value="Genomic_DNA"/>
</dbReference>
<feature type="region of interest" description="Disordered" evidence="2">
    <location>
        <begin position="614"/>
        <end position="775"/>
    </location>
</feature>
<reference evidence="4 5" key="1">
    <citation type="submission" date="2024-08" db="EMBL/GenBank/DDBJ databases">
        <authorList>
            <person name="Cucini C."/>
            <person name="Frati F."/>
        </authorList>
    </citation>
    <scope>NUCLEOTIDE SEQUENCE [LARGE SCALE GENOMIC DNA]</scope>
</reference>
<accession>A0ABP1R8Z6</accession>
<feature type="domain" description="C2H2-type" evidence="3">
    <location>
        <begin position="418"/>
        <end position="442"/>
    </location>
</feature>
<protein>
    <recommendedName>
        <fullName evidence="3">C2H2-type domain-containing protein</fullName>
    </recommendedName>
</protein>
<evidence type="ECO:0000256" key="1">
    <source>
        <dbReference type="SAM" id="Coils"/>
    </source>
</evidence>
<dbReference type="SMART" id="SM00355">
    <property type="entry name" value="ZnF_C2H2"/>
    <property type="match status" value="2"/>
</dbReference>
<feature type="compositionally biased region" description="Low complexity" evidence="2">
    <location>
        <begin position="181"/>
        <end position="191"/>
    </location>
</feature>
<sequence length="775" mass="86605">MSDHHRSSYYKDSYGSSSSKRYHSPAEAPRMGMSTGDYYDSESRSKRSRSDSYGTHTSSNRYADYPASSSSASGSRYKAAASASYYDLPGYKPSSSSSTSASKYLEDYKGSSSSRSAPKSNVRRVPPPLTPPSFSSKSSSIRLQPLMKVSLSSSSSAAGSSSTKDYYGSRMRQAPPEHHYSYSGSHSASAHAKSDFKRTSTYGSSKTPSSSGYHSTSRVQAGSASYRSSATASRRLIARSRAPPAGSLNSRMRGRSSLANSRREDELRKRKVMSTKSDFKRSRSGSQSHVDDRTSRTSTKDKKDVEDNDKGHEKRQHEEEDVDYANVAEGQVVVEEVAGDDDEDGDQEDSCRTTEANISADKMDLDHKDDRHKDDQSVKSNVDESKVEDKHDADDGKSAEKGPEDQEKPATTRALLKLHCPYCDVRCISFREFTFHLRSSTHTRTMSGAVSEMKRKLTKVRQEMKEDQRKREKAEKVLSDTSSYCRVCELSFRTDPKEHEANEIHNKIKALIYRRCDVCDIDFRIWKVHIYHMAALEHAKRVAMKELQEGEAKGDNVKGTNLSPEELGLDLLEIRTVFYCNACIRYIPIKGQTDDAKKNHCMTLNHLKNVEEFNEKERRRAQREEARERAKRKKQELGDKQEKRRDTTTDVNDEADKVTDANEREGNVDADADSSKNDGGDNAVQIKQEPVDTYSGDGKTSKPIDGQDSVVGGTSSSENQEIEGQKNINRNEADEEDDDEIELHAGEDDVEDGSEDTGDWSRRTRAGQRGDGSSN</sequence>
<feature type="compositionally biased region" description="Low complexity" evidence="2">
    <location>
        <begin position="150"/>
        <end position="162"/>
    </location>
</feature>
<dbReference type="PANTHER" id="PTHR15491:SF9">
    <property type="entry name" value="CIP1-INTERACTING ZINC FINGER PROTEIN"/>
    <property type="match status" value="1"/>
</dbReference>
<proteinExistence type="predicted"/>
<keyword evidence="1" id="KW-0175">Coiled coil</keyword>
<feature type="compositionally biased region" description="Basic and acidic residues" evidence="2">
    <location>
        <begin position="41"/>
        <end position="50"/>
    </location>
</feature>
<feature type="compositionally biased region" description="Basic and acidic residues" evidence="2">
    <location>
        <begin position="361"/>
        <end position="410"/>
    </location>
</feature>
<feature type="compositionally biased region" description="Low complexity" evidence="2">
    <location>
        <begin position="199"/>
        <end position="235"/>
    </location>
</feature>
<feature type="compositionally biased region" description="Low complexity" evidence="2">
    <location>
        <begin position="327"/>
        <end position="336"/>
    </location>
</feature>
<feature type="domain" description="C2H2-type" evidence="3">
    <location>
        <begin position="514"/>
        <end position="538"/>
    </location>
</feature>
<evidence type="ECO:0000256" key="2">
    <source>
        <dbReference type="SAM" id="MobiDB-lite"/>
    </source>
</evidence>
<dbReference type="InterPro" id="IPR026811">
    <property type="entry name" value="CIZ1"/>
</dbReference>
<dbReference type="PANTHER" id="PTHR15491">
    <property type="match status" value="1"/>
</dbReference>
<evidence type="ECO:0000259" key="3">
    <source>
        <dbReference type="SMART" id="SM00355"/>
    </source>
</evidence>
<gene>
    <name evidence="4" type="ORF">ODALV1_LOCUS19543</name>
</gene>
<comment type="caution">
    <text evidence="4">The sequence shown here is derived from an EMBL/GenBank/DDBJ whole genome shotgun (WGS) entry which is preliminary data.</text>
</comment>
<feature type="compositionally biased region" description="Basic and acidic residues" evidence="2">
    <location>
        <begin position="614"/>
        <end position="628"/>
    </location>
</feature>
<evidence type="ECO:0000313" key="5">
    <source>
        <dbReference type="Proteomes" id="UP001642540"/>
    </source>
</evidence>
<feature type="compositionally biased region" description="Acidic residues" evidence="2">
    <location>
        <begin position="337"/>
        <end position="348"/>
    </location>
</feature>
<dbReference type="Proteomes" id="UP001642540">
    <property type="component" value="Unassembled WGS sequence"/>
</dbReference>
<feature type="region of interest" description="Disordered" evidence="2">
    <location>
        <begin position="1"/>
        <end position="74"/>
    </location>
</feature>
<dbReference type="InterPro" id="IPR013087">
    <property type="entry name" value="Znf_C2H2_type"/>
</dbReference>
<evidence type="ECO:0000313" key="4">
    <source>
        <dbReference type="EMBL" id="CAL8121796.1"/>
    </source>
</evidence>
<feature type="region of interest" description="Disordered" evidence="2">
    <location>
        <begin position="86"/>
        <end position="410"/>
    </location>
</feature>
<feature type="compositionally biased region" description="Low complexity" evidence="2">
    <location>
        <begin position="10"/>
        <end position="19"/>
    </location>
</feature>